<comment type="subcellular location">
    <subcellularLocation>
        <location evidence="1">Cell membrane</location>
        <topology evidence="1">Multi-pass membrane protein</topology>
    </subcellularLocation>
</comment>
<feature type="transmembrane region" description="Helical" evidence="6">
    <location>
        <begin position="17"/>
        <end position="33"/>
    </location>
</feature>
<dbReference type="GO" id="GO:0022904">
    <property type="term" value="P:respiratory electron transport chain"/>
    <property type="evidence" value="ECO:0007669"/>
    <property type="project" value="InterPro"/>
</dbReference>
<accession>A0A9X9X0M9</accession>
<dbReference type="Pfam" id="PF01292">
    <property type="entry name" value="Ni_hydr_CYTB"/>
    <property type="match status" value="1"/>
</dbReference>
<dbReference type="AlphaFoldDB" id="A0A9X9X0M9"/>
<evidence type="ECO:0000259" key="7">
    <source>
        <dbReference type="Pfam" id="PF01292"/>
    </source>
</evidence>
<evidence type="ECO:0000256" key="1">
    <source>
        <dbReference type="ARBA" id="ARBA00004651"/>
    </source>
</evidence>
<dbReference type="InterPro" id="IPR051542">
    <property type="entry name" value="Hydrogenase_cytochrome"/>
</dbReference>
<dbReference type="InterPro" id="IPR016174">
    <property type="entry name" value="Di-haem_cyt_TM"/>
</dbReference>
<feature type="transmembrane region" description="Helical" evidence="6">
    <location>
        <begin position="99"/>
        <end position="120"/>
    </location>
</feature>
<sequence>MADKTVPVKVWDGWVRLFHWSLVLLVAVSYATAKARRIDWHMLSGSLALGLVLFRIAWGFVGSETARFAAFLAGPRAALHHFAALLRGEAEATPGHNPAGGWMVVLLLALLLAQGVTGLFSDDAELYRGPLADWAGYDASEVLSAWHQRIFDLLLIALALHVAAVATYRYAFGRRLVGPMVTGIAHLPADSAATRQPPRTGSGVLAGLLLGAAATLGVVLWRLALF</sequence>
<name>A0A9X9X0M9_9PROT</name>
<dbReference type="GO" id="GO:0009055">
    <property type="term" value="F:electron transfer activity"/>
    <property type="evidence" value="ECO:0007669"/>
    <property type="project" value="InterPro"/>
</dbReference>
<dbReference type="PANTHER" id="PTHR30485:SF2">
    <property type="entry name" value="BLL0597 PROTEIN"/>
    <property type="match status" value="1"/>
</dbReference>
<reference evidence="8" key="2">
    <citation type="journal article" date="2021" name="Syst. Appl. Microbiol.">
        <title>Roseomonas hellenica sp. nov., isolated from roots of wild-growing Alkanna tinctoria.</title>
        <authorList>
            <person name="Rat A."/>
            <person name="Naranjo H.D."/>
            <person name="Lebbe L."/>
            <person name="Cnockaert M."/>
            <person name="Krigas N."/>
            <person name="Grigoriadou K."/>
            <person name="Maloupa E."/>
            <person name="Willems A."/>
        </authorList>
    </citation>
    <scope>NUCLEOTIDE SEQUENCE</scope>
    <source>
        <strain evidence="8">LMG 31231</strain>
    </source>
</reference>
<evidence type="ECO:0000313" key="9">
    <source>
        <dbReference type="Proteomes" id="UP001138751"/>
    </source>
</evidence>
<feature type="transmembrane region" description="Helical" evidence="6">
    <location>
        <begin position="40"/>
        <end position="61"/>
    </location>
</feature>
<evidence type="ECO:0000256" key="4">
    <source>
        <dbReference type="ARBA" id="ARBA00022989"/>
    </source>
</evidence>
<keyword evidence="2" id="KW-1003">Cell membrane</keyword>
<reference evidence="8" key="1">
    <citation type="submission" date="2020-01" db="EMBL/GenBank/DDBJ databases">
        <authorList>
            <person name="Rat A."/>
        </authorList>
    </citation>
    <scope>NUCLEOTIDE SEQUENCE</scope>
    <source>
        <strain evidence="8">LMG 31231</strain>
    </source>
</reference>
<dbReference type="SUPFAM" id="SSF81342">
    <property type="entry name" value="Transmembrane di-heme cytochromes"/>
    <property type="match status" value="1"/>
</dbReference>
<feature type="transmembrane region" description="Helical" evidence="6">
    <location>
        <begin position="204"/>
        <end position="225"/>
    </location>
</feature>
<organism evidence="8 9">
    <name type="scientific">Neoroseomonas soli</name>
    <dbReference type="NCBI Taxonomy" id="1081025"/>
    <lineage>
        <taxon>Bacteria</taxon>
        <taxon>Pseudomonadati</taxon>
        <taxon>Pseudomonadota</taxon>
        <taxon>Alphaproteobacteria</taxon>
        <taxon>Acetobacterales</taxon>
        <taxon>Acetobacteraceae</taxon>
        <taxon>Neoroseomonas</taxon>
    </lineage>
</organism>
<protein>
    <submittedName>
        <fullName evidence="8">Hydrogenase</fullName>
    </submittedName>
</protein>
<feature type="domain" description="Cytochrome b561 bacterial/Ni-hydrogenase" evidence="7">
    <location>
        <begin position="10"/>
        <end position="183"/>
    </location>
</feature>
<evidence type="ECO:0000256" key="5">
    <source>
        <dbReference type="ARBA" id="ARBA00023136"/>
    </source>
</evidence>
<keyword evidence="5 6" id="KW-0472">Membrane</keyword>
<feature type="transmembrane region" description="Helical" evidence="6">
    <location>
        <begin position="150"/>
        <end position="171"/>
    </location>
</feature>
<comment type="caution">
    <text evidence="8">The sequence shown here is derived from an EMBL/GenBank/DDBJ whole genome shotgun (WGS) entry which is preliminary data.</text>
</comment>
<evidence type="ECO:0000256" key="3">
    <source>
        <dbReference type="ARBA" id="ARBA00022692"/>
    </source>
</evidence>
<proteinExistence type="predicted"/>
<dbReference type="PANTHER" id="PTHR30485">
    <property type="entry name" value="NI/FE-HYDROGENASE 1 B-TYPE CYTOCHROME SUBUNIT"/>
    <property type="match status" value="1"/>
</dbReference>
<dbReference type="Proteomes" id="UP001138751">
    <property type="component" value="Unassembled WGS sequence"/>
</dbReference>
<dbReference type="Gene3D" id="1.20.950.20">
    <property type="entry name" value="Transmembrane di-heme cytochromes, Chain C"/>
    <property type="match status" value="1"/>
</dbReference>
<dbReference type="InterPro" id="IPR011577">
    <property type="entry name" value="Cyt_b561_bac/Ni-Hgenase"/>
</dbReference>
<evidence type="ECO:0000313" key="8">
    <source>
        <dbReference type="EMBL" id="MBR0672958.1"/>
    </source>
</evidence>
<keyword evidence="3 6" id="KW-0812">Transmembrane</keyword>
<gene>
    <name evidence="8" type="ORF">GXW76_17400</name>
</gene>
<keyword evidence="9" id="KW-1185">Reference proteome</keyword>
<dbReference type="GO" id="GO:0020037">
    <property type="term" value="F:heme binding"/>
    <property type="evidence" value="ECO:0007669"/>
    <property type="project" value="TreeGrafter"/>
</dbReference>
<evidence type="ECO:0000256" key="2">
    <source>
        <dbReference type="ARBA" id="ARBA00022475"/>
    </source>
</evidence>
<dbReference type="EMBL" id="JAAEDM010000055">
    <property type="protein sequence ID" value="MBR0672958.1"/>
    <property type="molecule type" value="Genomic_DNA"/>
</dbReference>
<keyword evidence="4 6" id="KW-1133">Transmembrane helix</keyword>
<evidence type="ECO:0000256" key="6">
    <source>
        <dbReference type="SAM" id="Phobius"/>
    </source>
</evidence>
<dbReference type="GO" id="GO:0005886">
    <property type="term" value="C:plasma membrane"/>
    <property type="evidence" value="ECO:0007669"/>
    <property type="project" value="UniProtKB-SubCell"/>
</dbReference>